<evidence type="ECO:0000313" key="2">
    <source>
        <dbReference type="EMBL" id="SMN19935.1"/>
    </source>
</evidence>
<dbReference type="Pfam" id="PF04001">
    <property type="entry name" value="Vhr1"/>
    <property type="match status" value="1"/>
</dbReference>
<feature type="compositionally biased region" description="Low complexity" evidence="1">
    <location>
        <begin position="237"/>
        <end position="254"/>
    </location>
</feature>
<feature type="compositionally biased region" description="Low complexity" evidence="1">
    <location>
        <begin position="159"/>
        <end position="183"/>
    </location>
</feature>
<protein>
    <recommendedName>
        <fullName evidence="4">Transcription factor VHR1</fullName>
    </recommendedName>
</protein>
<dbReference type="OrthoDB" id="4089008at2759"/>
<proteinExistence type="predicted"/>
<organism evidence="2 3">
    <name type="scientific">Maudiozyma saulgeensis</name>
    <dbReference type="NCBI Taxonomy" id="1789683"/>
    <lineage>
        <taxon>Eukaryota</taxon>
        <taxon>Fungi</taxon>
        <taxon>Dikarya</taxon>
        <taxon>Ascomycota</taxon>
        <taxon>Saccharomycotina</taxon>
        <taxon>Saccharomycetes</taxon>
        <taxon>Saccharomycetales</taxon>
        <taxon>Saccharomycetaceae</taxon>
        <taxon>Maudiozyma</taxon>
    </lineage>
</organism>
<reference evidence="2 3" key="1">
    <citation type="submission" date="2017-04" db="EMBL/GenBank/DDBJ databases">
        <authorList>
            <person name="Afonso C.L."/>
            <person name="Miller P.J."/>
            <person name="Scott M.A."/>
            <person name="Spackman E."/>
            <person name="Goraichik I."/>
            <person name="Dimitrov K.M."/>
            <person name="Suarez D.L."/>
            <person name="Swayne D.E."/>
        </authorList>
    </citation>
    <scope>NUCLEOTIDE SEQUENCE [LARGE SCALE GENOMIC DNA]</scope>
</reference>
<dbReference type="AlphaFoldDB" id="A0A1X7R2S0"/>
<dbReference type="STRING" id="1789683.A0A1X7R2S0"/>
<feature type="region of interest" description="Disordered" evidence="1">
    <location>
        <begin position="94"/>
        <end position="130"/>
    </location>
</feature>
<feature type="region of interest" description="Disordered" evidence="1">
    <location>
        <begin position="234"/>
        <end position="255"/>
    </location>
</feature>
<gene>
    <name evidence="2" type="ORF">KASA_0O05544G</name>
</gene>
<dbReference type="EMBL" id="FXLY01000004">
    <property type="protein sequence ID" value="SMN19935.1"/>
    <property type="molecule type" value="Genomic_DNA"/>
</dbReference>
<name>A0A1X7R2S0_9SACH</name>
<evidence type="ECO:0000256" key="1">
    <source>
        <dbReference type="SAM" id="MobiDB-lite"/>
    </source>
</evidence>
<evidence type="ECO:0000313" key="3">
    <source>
        <dbReference type="Proteomes" id="UP000196158"/>
    </source>
</evidence>
<dbReference type="Proteomes" id="UP000196158">
    <property type="component" value="Unassembled WGS sequence"/>
</dbReference>
<dbReference type="InterPro" id="IPR007147">
    <property type="entry name" value="TF_Vhr"/>
</dbReference>
<keyword evidence="3" id="KW-1185">Reference proteome</keyword>
<feature type="compositionally biased region" description="Low complexity" evidence="1">
    <location>
        <begin position="106"/>
        <end position="130"/>
    </location>
</feature>
<sequence>MDDDNKFKISKNSGHGTTHKIRDALNFTDSKKWKKFSSRRLALIDHFGLSERKASEQDDNIKQIAQILRNEFNYPLDSASDFEKLVTAAVQSVRRNRKRSKKKTLSRITSNSTTTTTTTTTTTSISPSPSYSLISSKDNIINKPTTQNKIASLLIGNGSTLSSSSSSSSSESSSDNDENITNSASTTFSPMLSPPQLISKTNSSVGTTFILPKQQSLNRIGSNSNGLVNLPLPSVTNSLSNKNNNDNSNNNNTNIHEPIKSMLRALIKINLSDCITKDLNQSRIPINLKKNLLSNIQQSTSLLSTIESYDLQNAQQFANLENLGQTSIKASISLVIERYFAMTLKDSLLGMLRVKSSSQDYINKITENLFNDIVIEILQSIDPNLSTSSIQPISNKIKIFNLIIGSLVKDFGFDSVLSPLNDIIQILIKLEYQDLQNNSNNNLNGLNMLSSVSLQVNDTQTLESTPITKIQSNSLQSNEKLPSVALFDDIIKRISTKNDGPKINSITPLNILPKTNLSMKSSFENGNLPQPIHQF</sequence>
<accession>A0A1X7R2S0</accession>
<evidence type="ECO:0008006" key="4">
    <source>
        <dbReference type="Google" id="ProtNLM"/>
    </source>
</evidence>
<feature type="compositionally biased region" description="Polar residues" evidence="1">
    <location>
        <begin position="184"/>
        <end position="199"/>
    </location>
</feature>
<feature type="compositionally biased region" description="Basic residues" evidence="1">
    <location>
        <begin position="94"/>
        <end position="105"/>
    </location>
</feature>
<feature type="region of interest" description="Disordered" evidence="1">
    <location>
        <begin position="159"/>
        <end position="199"/>
    </location>
</feature>